<keyword evidence="2" id="KW-1185">Reference proteome</keyword>
<name>A0AAD4XG24_9MAGN</name>
<comment type="caution">
    <text evidence="1">The sequence shown here is derived from an EMBL/GenBank/DDBJ whole genome shotgun (WGS) entry which is preliminary data.</text>
</comment>
<gene>
    <name evidence="1" type="ORF">MKW98_030602</name>
</gene>
<sequence>MPLPHDVVVTEWFDIEHGVKVSSGNSFGGEKNVRFVGQRKIVKNNRGELFPRHQSSVERKLGSASSQCEMADIFH</sequence>
<dbReference type="AlphaFoldDB" id="A0AAD4XG24"/>
<dbReference type="Proteomes" id="UP001202328">
    <property type="component" value="Unassembled WGS sequence"/>
</dbReference>
<reference evidence="1" key="1">
    <citation type="submission" date="2022-04" db="EMBL/GenBank/DDBJ databases">
        <title>A functionally conserved STORR gene fusion in Papaver species that diverged 16.8 million years ago.</title>
        <authorList>
            <person name="Catania T."/>
        </authorList>
    </citation>
    <scope>NUCLEOTIDE SEQUENCE</scope>
    <source>
        <strain evidence="1">S-188037</strain>
    </source>
</reference>
<organism evidence="1 2">
    <name type="scientific">Papaver atlanticum</name>
    <dbReference type="NCBI Taxonomy" id="357466"/>
    <lineage>
        <taxon>Eukaryota</taxon>
        <taxon>Viridiplantae</taxon>
        <taxon>Streptophyta</taxon>
        <taxon>Embryophyta</taxon>
        <taxon>Tracheophyta</taxon>
        <taxon>Spermatophyta</taxon>
        <taxon>Magnoliopsida</taxon>
        <taxon>Ranunculales</taxon>
        <taxon>Papaveraceae</taxon>
        <taxon>Papaveroideae</taxon>
        <taxon>Papaver</taxon>
    </lineage>
</organism>
<evidence type="ECO:0000313" key="1">
    <source>
        <dbReference type="EMBL" id="KAI3910794.1"/>
    </source>
</evidence>
<dbReference type="EMBL" id="JAJJMB010010117">
    <property type="protein sequence ID" value="KAI3910794.1"/>
    <property type="molecule type" value="Genomic_DNA"/>
</dbReference>
<evidence type="ECO:0000313" key="2">
    <source>
        <dbReference type="Proteomes" id="UP001202328"/>
    </source>
</evidence>
<proteinExistence type="predicted"/>
<accession>A0AAD4XG24</accession>
<protein>
    <submittedName>
        <fullName evidence="1">Uncharacterized protein</fullName>
    </submittedName>
</protein>